<comment type="caution">
    <text evidence="4">The sequence shown here is derived from an EMBL/GenBank/DDBJ whole genome shotgun (WGS) entry which is preliminary data.</text>
</comment>
<gene>
    <name evidence="4" type="ORF">BJF91_15115</name>
    <name evidence="3" type="ORF">GGQ71_002478</name>
</gene>
<accession>A0A1Q9A7N8</accession>
<reference evidence="4 5" key="1">
    <citation type="submission" date="2016-09" db="EMBL/GenBank/DDBJ databases">
        <title>Rhizobium oryziradicis sp. nov., isolated from the root of rice.</title>
        <authorList>
            <person name="Zhao J."/>
            <person name="Zhang X."/>
        </authorList>
    </citation>
    <scope>NUCLEOTIDE SEQUENCE [LARGE SCALE GENOMIC DNA]</scope>
    <source>
        <strain evidence="4 5">14971</strain>
    </source>
</reference>
<dbReference type="PANTHER" id="PTHR43476:SF3">
    <property type="entry name" value="FAD-BINDING MONOOXYGENASE"/>
    <property type="match status" value="1"/>
</dbReference>
<dbReference type="PANTHER" id="PTHR43476">
    <property type="entry name" value="3-(3-HYDROXY-PHENYL)PROPIONATE/3-HYDROXYCINNAMIC ACID HYDROXYLASE"/>
    <property type="match status" value="1"/>
</dbReference>
<dbReference type="Gene3D" id="3.50.50.60">
    <property type="entry name" value="FAD/NAD(P)-binding domain"/>
    <property type="match status" value="1"/>
</dbReference>
<keyword evidence="1 3" id="KW-0560">Oxidoreductase</keyword>
<evidence type="ECO:0000313" key="5">
    <source>
        <dbReference type="Proteomes" id="UP000185598"/>
    </source>
</evidence>
<dbReference type="Pfam" id="PF01494">
    <property type="entry name" value="FAD_binding_3"/>
    <property type="match status" value="1"/>
</dbReference>
<dbReference type="STRING" id="887144.BJF91_15115"/>
<evidence type="ECO:0000313" key="4">
    <source>
        <dbReference type="EMBL" id="OLP50593.1"/>
    </source>
</evidence>
<feature type="domain" description="FAD-binding" evidence="2">
    <location>
        <begin position="15"/>
        <end position="374"/>
    </location>
</feature>
<dbReference type="RefSeq" id="WP_075614485.1">
    <property type="nucleotide sequence ID" value="NZ_JACIED010000003.1"/>
</dbReference>
<proteinExistence type="predicted"/>
<dbReference type="Proteomes" id="UP000185598">
    <property type="component" value="Unassembled WGS sequence"/>
</dbReference>
<dbReference type="EMBL" id="MKIN01000021">
    <property type="protein sequence ID" value="OLP50593.1"/>
    <property type="molecule type" value="Genomic_DNA"/>
</dbReference>
<dbReference type="EMBL" id="JACIED010000003">
    <property type="protein sequence ID" value="MBB4008198.1"/>
    <property type="molecule type" value="Genomic_DNA"/>
</dbReference>
<name>A0A1Q9A7N8_9HYPH</name>
<dbReference type="SUPFAM" id="SSF51905">
    <property type="entry name" value="FAD/NAD(P)-binding domain"/>
    <property type="match status" value="1"/>
</dbReference>
<evidence type="ECO:0000256" key="1">
    <source>
        <dbReference type="ARBA" id="ARBA00023002"/>
    </source>
</evidence>
<sequence>MFQSNLGSHAAGEFDADVAIVGGGPVGTFLAIILGRTGKKVTLIERWSKAYGRPRAVTYDHEIARIFASLGIDSENDEAINYHDELYYWKDANREDIQIIDWQSKSASGWRVRYWFNQPELEARLTRIAGEYSSVTRLAGYEAVNLQQDADSATLTIKRNPLEDAQQSGTQTIRARYVVGADGANSMVREALGIENEDRGYFFDWLILDMLPKFDYVASRKGEPAQWQLCDPTRPTTIVPGGPGPIAGGPSRRRWEYMVLPGENPEELAKPENAWKLLEPWGLTPENAELERSTVYRFQARWAKVWNKGRCAIAGDAAHLMPPFAGEGMCAGLRDALALGWRLNAILEGRVEPDVLDSYSSERIEHAKYYIDFSQQLGSIICIADPAQAAERDRLMKEDLIARNGKPVPTDVCQLGPGIWCRDTANAGELSVQGIVEADGKRDRFDQAVGVGWMVIGLDADPGHALSVGQRQKLDFLGGRTVRIGSKGTACEVVDSEGTYARWMENIRANYVILRPDFYVAATAVSPADLRRCFDEVILNLHLVEDAARAAA</sequence>
<dbReference type="InterPro" id="IPR036188">
    <property type="entry name" value="FAD/NAD-bd_sf"/>
</dbReference>
<dbReference type="InterPro" id="IPR050631">
    <property type="entry name" value="PheA/TfdB_FAD_monoxygenase"/>
</dbReference>
<dbReference type="GO" id="GO:0071949">
    <property type="term" value="F:FAD binding"/>
    <property type="evidence" value="ECO:0007669"/>
    <property type="project" value="InterPro"/>
</dbReference>
<dbReference type="EC" id="1.14.13.127" evidence="3"/>
<dbReference type="GO" id="GO:0019622">
    <property type="term" value="P:3-(3-hydroxy)phenylpropionate catabolic process"/>
    <property type="evidence" value="ECO:0007669"/>
    <property type="project" value="TreeGrafter"/>
</dbReference>
<keyword evidence="5" id="KW-1185">Reference proteome</keyword>
<reference evidence="3 6" key="2">
    <citation type="submission" date="2020-08" db="EMBL/GenBank/DDBJ databases">
        <title>Genomic Encyclopedia of Type Strains, Phase IV (KMG-IV): sequencing the most valuable type-strain genomes for metagenomic binning, comparative biology and taxonomic classification.</title>
        <authorList>
            <person name="Goeker M."/>
        </authorList>
    </citation>
    <scope>NUCLEOTIDE SEQUENCE [LARGE SCALE GENOMIC DNA]</scope>
    <source>
        <strain evidence="3 6">DSM 100021</strain>
    </source>
</reference>
<protein>
    <submittedName>
        <fullName evidence="3">3-(3-hydroxy-phenyl)propionate hydroxylase</fullName>
        <ecNumber evidence="3">1.14.13.127</ecNumber>
    </submittedName>
    <submittedName>
        <fullName evidence="4">3-(3-hydroxyphenyl)propionate hydroxylase</fullName>
    </submittedName>
</protein>
<dbReference type="Gene3D" id="3.30.9.10">
    <property type="entry name" value="D-Amino Acid Oxidase, subunit A, domain 2"/>
    <property type="match status" value="1"/>
</dbReference>
<dbReference type="PRINTS" id="PR00420">
    <property type="entry name" value="RNGMNOXGNASE"/>
</dbReference>
<dbReference type="GO" id="GO:0008688">
    <property type="term" value="F:3-(3-hydroxyphenyl)propionate hydroxylase activity"/>
    <property type="evidence" value="ECO:0007669"/>
    <property type="project" value="UniProtKB-EC"/>
</dbReference>
<dbReference type="OrthoDB" id="9791689at2"/>
<evidence type="ECO:0000259" key="2">
    <source>
        <dbReference type="Pfam" id="PF01494"/>
    </source>
</evidence>
<dbReference type="Proteomes" id="UP000544107">
    <property type="component" value="Unassembled WGS sequence"/>
</dbReference>
<evidence type="ECO:0000313" key="3">
    <source>
        <dbReference type="EMBL" id="MBB4008198.1"/>
    </source>
</evidence>
<evidence type="ECO:0000313" key="6">
    <source>
        <dbReference type="Proteomes" id="UP000544107"/>
    </source>
</evidence>
<dbReference type="AlphaFoldDB" id="A0A1Q9A7N8"/>
<dbReference type="NCBIfam" id="NF004829">
    <property type="entry name" value="PRK06183.1-3"/>
    <property type="match status" value="1"/>
</dbReference>
<dbReference type="InterPro" id="IPR002938">
    <property type="entry name" value="FAD-bd"/>
</dbReference>
<organism evidence="4 5">
    <name type="scientific">Allorhizobium taibaishanense</name>
    <dbReference type="NCBI Taxonomy" id="887144"/>
    <lineage>
        <taxon>Bacteria</taxon>
        <taxon>Pseudomonadati</taxon>
        <taxon>Pseudomonadota</taxon>
        <taxon>Alphaproteobacteria</taxon>
        <taxon>Hyphomicrobiales</taxon>
        <taxon>Rhizobiaceae</taxon>
        <taxon>Rhizobium/Agrobacterium group</taxon>
        <taxon>Allorhizobium</taxon>
    </lineage>
</organism>